<evidence type="ECO:0000256" key="11">
    <source>
        <dbReference type="ARBA" id="ARBA00023180"/>
    </source>
</evidence>
<evidence type="ECO:0000313" key="17">
    <source>
        <dbReference type="EMBL" id="PHH64415.1"/>
    </source>
</evidence>
<dbReference type="OrthoDB" id="2214at2759"/>
<comment type="caution">
    <text evidence="17">The sequence shown here is derived from an EMBL/GenBank/DDBJ whole genome shotgun (WGS) entry which is preliminary data.</text>
</comment>
<dbReference type="GO" id="GO:0046872">
    <property type="term" value="F:metal ion binding"/>
    <property type="evidence" value="ECO:0007669"/>
    <property type="project" value="UniProtKB-KW"/>
</dbReference>
<feature type="compositionally biased region" description="Basic residues" evidence="15">
    <location>
        <begin position="388"/>
        <end position="397"/>
    </location>
</feature>
<comment type="subunit">
    <text evidence="2">Monomer.</text>
</comment>
<evidence type="ECO:0000256" key="9">
    <source>
        <dbReference type="ARBA" id="ARBA00023145"/>
    </source>
</evidence>
<organism evidence="17 18">
    <name type="scientific">Ophiocordyceps australis</name>
    <dbReference type="NCBI Taxonomy" id="1399860"/>
    <lineage>
        <taxon>Eukaryota</taxon>
        <taxon>Fungi</taxon>
        <taxon>Dikarya</taxon>
        <taxon>Ascomycota</taxon>
        <taxon>Pezizomycotina</taxon>
        <taxon>Sordariomycetes</taxon>
        <taxon>Hypocreomycetidae</taxon>
        <taxon>Hypocreales</taxon>
        <taxon>Ophiocordycipitaceae</taxon>
        <taxon>Ophiocordyceps</taxon>
    </lineage>
</organism>
<protein>
    <recommendedName>
        <fullName evidence="14">Peptide hydrolase</fullName>
        <ecNumber evidence="14">3.4.-.-</ecNumber>
    </recommendedName>
</protein>
<keyword evidence="8 14" id="KW-0862">Zinc</keyword>
<evidence type="ECO:0000259" key="16">
    <source>
        <dbReference type="Pfam" id="PF04389"/>
    </source>
</evidence>
<dbReference type="FunFam" id="3.40.630.10:FF:000042">
    <property type="entry name" value="Peptide hydrolase"/>
    <property type="match status" value="1"/>
</dbReference>
<gene>
    <name evidence="17" type="ORF">CDD81_4636</name>
</gene>
<dbReference type="Proteomes" id="UP000226192">
    <property type="component" value="Unassembled WGS sequence"/>
</dbReference>
<dbReference type="PROSITE" id="PS00018">
    <property type="entry name" value="EF_HAND_1"/>
    <property type="match status" value="1"/>
</dbReference>
<keyword evidence="18" id="KW-1185">Reference proteome</keyword>
<keyword evidence="11" id="KW-0325">Glycoprotein</keyword>
<keyword evidence="4 14" id="KW-0645">Protease</keyword>
<keyword evidence="10" id="KW-1015">Disulfide bond</keyword>
<evidence type="ECO:0000256" key="5">
    <source>
        <dbReference type="ARBA" id="ARBA00022723"/>
    </source>
</evidence>
<evidence type="ECO:0000256" key="4">
    <source>
        <dbReference type="ARBA" id="ARBA00022670"/>
    </source>
</evidence>
<proteinExistence type="inferred from homology"/>
<dbReference type="AlphaFoldDB" id="A0A2C5Y4J0"/>
<evidence type="ECO:0000256" key="10">
    <source>
        <dbReference type="ARBA" id="ARBA00023157"/>
    </source>
</evidence>
<keyword evidence="6 14" id="KW-0732">Signal</keyword>
<evidence type="ECO:0000256" key="12">
    <source>
        <dbReference type="ARBA" id="ARBA00043843"/>
    </source>
</evidence>
<dbReference type="SUPFAM" id="SSF53187">
    <property type="entry name" value="Zn-dependent exopeptidases"/>
    <property type="match status" value="1"/>
</dbReference>
<evidence type="ECO:0000256" key="1">
    <source>
        <dbReference type="ARBA" id="ARBA00001947"/>
    </source>
</evidence>
<feature type="region of interest" description="Disordered" evidence="15">
    <location>
        <begin position="383"/>
        <end position="404"/>
    </location>
</feature>
<dbReference type="EMBL" id="NJET01000031">
    <property type="protein sequence ID" value="PHH64415.1"/>
    <property type="molecule type" value="Genomic_DNA"/>
</dbReference>
<sequence>MKLLHTALVVAFVPASLALPNSPDGQSQSAAANMLIQLEPDVTMMVNDNDKWQLRKLGKHFMDITKFPGFRFIQSDEPEPEAVTFPEKCFFQEQVTALLPKLETKTMTRWLDKFSSFHTRFYKSESGRKSSMWLQKEATSIAKGKDRIGVDNFPHDWTQPSVLAVIPGKTNNTIVVGAHQDSINQMLPTMRSPGADDDGSGTVTLLEVFRVLVKHSALGNNMPLNTIEFHWYSAEEAGLLGSQEIFYLYSKTGRRVKAMLQQDMTGYVQRTLDAGLPESLGVVTDYVDPGLTAFIKTVIDEYCDIPWVETQCGYACSDHASATKAGYPASFVIESQFNMTNPFIHSAEDTVEHVSYDHMVQHAKMTLGLVYELAYFDFDRQIESKGKSGGKKPKKPRLGGGPRP</sequence>
<comment type="similarity">
    <text evidence="13">Belongs to the peptidase M28 family. M28E subfamily.</text>
</comment>
<evidence type="ECO:0000256" key="13">
    <source>
        <dbReference type="ARBA" id="ARBA00043962"/>
    </source>
</evidence>
<keyword evidence="7 14" id="KW-0378">Hydrolase</keyword>
<dbReference type="GO" id="GO:0008235">
    <property type="term" value="F:metalloexopeptidase activity"/>
    <property type="evidence" value="ECO:0007669"/>
    <property type="project" value="InterPro"/>
</dbReference>
<evidence type="ECO:0000313" key="18">
    <source>
        <dbReference type="Proteomes" id="UP000226192"/>
    </source>
</evidence>
<dbReference type="Gene3D" id="3.40.630.10">
    <property type="entry name" value="Zn peptidases"/>
    <property type="match status" value="1"/>
</dbReference>
<comment type="function">
    <text evidence="12">Extracellular aminopeptidase that allows assimilation of proteinaceous substrates.</text>
</comment>
<keyword evidence="3" id="KW-0031">Aminopeptidase</keyword>
<accession>A0A2C5Y4J0</accession>
<dbReference type="Pfam" id="PF04389">
    <property type="entry name" value="Peptidase_M28"/>
    <property type="match status" value="1"/>
</dbReference>
<comment type="cofactor">
    <cofactor evidence="1">
        <name>Zn(2+)</name>
        <dbReference type="ChEBI" id="CHEBI:29105"/>
    </cofactor>
</comment>
<feature type="signal peptide" evidence="14">
    <location>
        <begin position="1"/>
        <end position="18"/>
    </location>
</feature>
<dbReference type="InterPro" id="IPR018247">
    <property type="entry name" value="EF_Hand_1_Ca_BS"/>
</dbReference>
<evidence type="ECO:0000256" key="14">
    <source>
        <dbReference type="RuleBase" id="RU361240"/>
    </source>
</evidence>
<evidence type="ECO:0000256" key="8">
    <source>
        <dbReference type="ARBA" id="ARBA00022833"/>
    </source>
</evidence>
<evidence type="ECO:0000256" key="15">
    <source>
        <dbReference type="SAM" id="MobiDB-lite"/>
    </source>
</evidence>
<dbReference type="PANTHER" id="PTHR12147">
    <property type="entry name" value="METALLOPEPTIDASE M28 FAMILY MEMBER"/>
    <property type="match status" value="1"/>
</dbReference>
<keyword evidence="5 14" id="KW-0479">Metal-binding</keyword>
<name>A0A2C5Y4J0_9HYPO</name>
<feature type="chain" id="PRO_5011810421" description="Peptide hydrolase" evidence="14">
    <location>
        <begin position="19"/>
        <end position="404"/>
    </location>
</feature>
<dbReference type="GO" id="GO:0006508">
    <property type="term" value="P:proteolysis"/>
    <property type="evidence" value="ECO:0007669"/>
    <property type="project" value="UniProtKB-KW"/>
</dbReference>
<evidence type="ECO:0000256" key="2">
    <source>
        <dbReference type="ARBA" id="ARBA00011245"/>
    </source>
</evidence>
<dbReference type="InterPro" id="IPR007484">
    <property type="entry name" value="Peptidase_M28"/>
</dbReference>
<keyword evidence="9" id="KW-0865">Zymogen</keyword>
<evidence type="ECO:0000256" key="7">
    <source>
        <dbReference type="ARBA" id="ARBA00022801"/>
    </source>
</evidence>
<dbReference type="CDD" id="cd03879">
    <property type="entry name" value="M28_AAP"/>
    <property type="match status" value="1"/>
</dbReference>
<reference evidence="17 18" key="1">
    <citation type="submission" date="2017-06" db="EMBL/GenBank/DDBJ databases">
        <title>Ant-infecting Ophiocordyceps genomes reveal a high diversity of potential behavioral manipulation genes and a possible major role for enterotoxins.</title>
        <authorList>
            <person name="De Bekker C."/>
            <person name="Evans H.C."/>
            <person name="Brachmann A."/>
            <person name="Hughes D.P."/>
        </authorList>
    </citation>
    <scope>NUCLEOTIDE SEQUENCE [LARGE SCALE GENOMIC DNA]</scope>
    <source>
        <strain evidence="17 18">Map64</strain>
    </source>
</reference>
<dbReference type="EC" id="3.4.-.-" evidence="14"/>
<dbReference type="GO" id="GO:0004177">
    <property type="term" value="F:aminopeptidase activity"/>
    <property type="evidence" value="ECO:0007669"/>
    <property type="project" value="UniProtKB-KW"/>
</dbReference>
<evidence type="ECO:0000256" key="6">
    <source>
        <dbReference type="ARBA" id="ARBA00022729"/>
    </source>
</evidence>
<evidence type="ECO:0000256" key="3">
    <source>
        <dbReference type="ARBA" id="ARBA00022438"/>
    </source>
</evidence>
<feature type="domain" description="Peptidase M28" evidence="16">
    <location>
        <begin position="162"/>
        <end position="368"/>
    </location>
</feature>
<dbReference type="STRING" id="1399860.A0A2C5Y4J0"/>
<dbReference type="InterPro" id="IPR045175">
    <property type="entry name" value="M28_fam"/>
</dbReference>
<dbReference type="PANTHER" id="PTHR12147:SF56">
    <property type="entry name" value="AMINOPEPTIDASE YDR415C-RELATED"/>
    <property type="match status" value="1"/>
</dbReference>